<evidence type="ECO:0000313" key="2">
    <source>
        <dbReference type="EMBL" id="PUZ21868.1"/>
    </source>
</evidence>
<feature type="compositionally biased region" description="Polar residues" evidence="1">
    <location>
        <begin position="22"/>
        <end position="38"/>
    </location>
</feature>
<comment type="caution">
    <text evidence="2">The sequence shown here is derived from an EMBL/GenBank/DDBJ whole genome shotgun (WGS) entry which is preliminary data.</text>
</comment>
<proteinExistence type="predicted"/>
<sequence length="143" mass="15454">MPKKGDASAAGDSVIVTHDQMDSSSNGPDVTERQSGSSGLVTCDQALNQMFQTSNFQPDSGTRLSDYRVHISDEPGDSTSIAMNIYYMHNDDSASIGILNLDLQTRKLLDLSPQLDAPATLTYDSSWLKIIRNQCGPLPLGAF</sequence>
<evidence type="ECO:0000256" key="1">
    <source>
        <dbReference type="SAM" id="MobiDB-lite"/>
    </source>
</evidence>
<dbReference type="AlphaFoldDB" id="A0A2T7BC13"/>
<evidence type="ECO:0000313" key="3">
    <source>
        <dbReference type="Proteomes" id="UP000244450"/>
    </source>
</evidence>
<keyword evidence="3" id="KW-1185">Reference proteome</keyword>
<dbReference type="Proteomes" id="UP000244450">
    <property type="component" value="Unassembled WGS sequence"/>
</dbReference>
<protein>
    <submittedName>
        <fullName evidence="2">Uncharacterized protein</fullName>
    </submittedName>
</protein>
<feature type="region of interest" description="Disordered" evidence="1">
    <location>
        <begin position="1"/>
        <end position="38"/>
    </location>
</feature>
<accession>A0A2T7BC13</accession>
<reference evidence="2 3" key="1">
    <citation type="submission" date="2018-04" db="EMBL/GenBank/DDBJ databases">
        <title>Chitinophaga fuyangensis sp. nov., isolated from soil in a chemical factory.</title>
        <authorList>
            <person name="Chen K."/>
        </authorList>
    </citation>
    <scope>NUCLEOTIDE SEQUENCE [LARGE SCALE GENOMIC DNA]</scope>
    <source>
        <strain evidence="2 3">LY-1</strain>
    </source>
</reference>
<organism evidence="2 3">
    <name type="scientific">Chitinophaga parva</name>
    <dbReference type="NCBI Taxonomy" id="2169414"/>
    <lineage>
        <taxon>Bacteria</taxon>
        <taxon>Pseudomonadati</taxon>
        <taxon>Bacteroidota</taxon>
        <taxon>Chitinophagia</taxon>
        <taxon>Chitinophagales</taxon>
        <taxon>Chitinophagaceae</taxon>
        <taxon>Chitinophaga</taxon>
    </lineage>
</organism>
<name>A0A2T7BC13_9BACT</name>
<gene>
    <name evidence="2" type="ORF">DCC81_25110</name>
</gene>
<dbReference type="EMBL" id="QCYK01000004">
    <property type="protein sequence ID" value="PUZ21868.1"/>
    <property type="molecule type" value="Genomic_DNA"/>
</dbReference>